<name>A0AB34JFJ5_PRYPA</name>
<evidence type="ECO:0000313" key="2">
    <source>
        <dbReference type="EMBL" id="KAL1520755.1"/>
    </source>
</evidence>
<reference evidence="2 3" key="1">
    <citation type="journal article" date="2024" name="Science">
        <title>Giant polyketide synthase enzymes in the biosynthesis of giant marine polyether toxins.</title>
        <authorList>
            <person name="Fallon T.R."/>
            <person name="Shende V.V."/>
            <person name="Wierzbicki I.H."/>
            <person name="Pendleton A.L."/>
            <person name="Watervoot N.F."/>
            <person name="Auber R.P."/>
            <person name="Gonzalez D.J."/>
            <person name="Wisecaver J.H."/>
            <person name="Moore B.S."/>
        </authorList>
    </citation>
    <scope>NUCLEOTIDE SEQUENCE [LARGE SCALE GENOMIC DNA]</scope>
    <source>
        <strain evidence="2 3">12B1</strain>
    </source>
</reference>
<accession>A0AB34JFJ5</accession>
<evidence type="ECO:0000313" key="3">
    <source>
        <dbReference type="Proteomes" id="UP001515480"/>
    </source>
</evidence>
<feature type="region of interest" description="Disordered" evidence="1">
    <location>
        <begin position="1"/>
        <end position="20"/>
    </location>
</feature>
<gene>
    <name evidence="2" type="ORF">AB1Y20_022321</name>
</gene>
<protein>
    <submittedName>
        <fullName evidence="2">Uncharacterized protein</fullName>
    </submittedName>
</protein>
<keyword evidence="3" id="KW-1185">Reference proteome</keyword>
<dbReference type="AlphaFoldDB" id="A0AB34JFJ5"/>
<evidence type="ECO:0000256" key="1">
    <source>
        <dbReference type="SAM" id="MobiDB-lite"/>
    </source>
</evidence>
<dbReference type="Proteomes" id="UP001515480">
    <property type="component" value="Unassembled WGS sequence"/>
</dbReference>
<dbReference type="EMBL" id="JBGBPQ010000008">
    <property type="protein sequence ID" value="KAL1520755.1"/>
    <property type="molecule type" value="Genomic_DNA"/>
</dbReference>
<comment type="caution">
    <text evidence="2">The sequence shown here is derived from an EMBL/GenBank/DDBJ whole genome shotgun (WGS) entry which is preliminary data.</text>
</comment>
<sequence>MILQGNPARSSSPRGRWPSCSPQRVLIPACGLLAGVQLAASLRAWRHSAAEQAPPLAALLPSDLDLVQSPVVISALGVQLLLFGGFLPTADGRWVRGPPPDTLSERVERITPTWKRHGLLDYAWPATTPPPDSAARPTLSLFAAAAALPLARRGALASVHSLAHALHSELGLCARDFDEPARRALVEMLTWRLPPHAEDAPLPTNGSLTLLVLSFDATADCRAVDDCPRPGPTNELLAATAIAFVRRRHEECGQHVDVIAQWEVAAAMRSQRAPAHPVGRPGRFENTAQILEYMWQSMAAPCATREEGRAAECNERERSRVPGHVVLLSHPDHLRRGLRIAETTFRRAAAEEQPSCPPVRIVPAMQPFRLDWPDPSLASSRSLDLYSSVSTRVHTQGYVRDASWNDDNLGFFPDGDPQFWAHRREVWLCYEFWARAFGVVTNVIE</sequence>
<proteinExistence type="predicted"/>
<organism evidence="2 3">
    <name type="scientific">Prymnesium parvum</name>
    <name type="common">Toxic golden alga</name>
    <dbReference type="NCBI Taxonomy" id="97485"/>
    <lineage>
        <taxon>Eukaryota</taxon>
        <taxon>Haptista</taxon>
        <taxon>Haptophyta</taxon>
        <taxon>Prymnesiophyceae</taxon>
        <taxon>Prymnesiales</taxon>
        <taxon>Prymnesiaceae</taxon>
        <taxon>Prymnesium</taxon>
    </lineage>
</organism>